<dbReference type="PRINTS" id="PR00110">
    <property type="entry name" value="ALPHAAMYLASE"/>
</dbReference>
<keyword evidence="10" id="KW-0119">Carbohydrate metabolism</keyword>
<keyword evidence="11" id="KW-0326">Glycosidase</keyword>
<comment type="similarity">
    <text evidence="4 12">Belongs to the glycosyl hydrolase 13 family.</text>
</comment>
<gene>
    <name evidence="14" type="ORF">Ocin01_07756</name>
</gene>
<evidence type="ECO:0000259" key="13">
    <source>
        <dbReference type="SMART" id="SM00642"/>
    </source>
</evidence>
<dbReference type="AlphaFoldDB" id="A0A1D2N0U8"/>
<evidence type="ECO:0000313" key="15">
    <source>
        <dbReference type="Proteomes" id="UP000094527"/>
    </source>
</evidence>
<dbReference type="EMBL" id="LJIJ01000311">
    <property type="protein sequence ID" value="ODM98916.1"/>
    <property type="molecule type" value="Genomic_DNA"/>
</dbReference>
<protein>
    <recommendedName>
        <fullName evidence="6">alpha-amylase</fullName>
        <ecNumber evidence="6">3.2.1.1</ecNumber>
    </recommendedName>
</protein>
<dbReference type="SUPFAM" id="SSF51445">
    <property type="entry name" value="(Trans)glycosidases"/>
    <property type="match status" value="1"/>
</dbReference>
<sequence length="288" mass="32410">MAHIACANENAVIESHLAVVGRYHQFYQLKTRSGTEEEFASMVRRCNAVNVRVFVDVVLNHMTDNNRVGVGTGGNAYNAPEKSYPEYSAADFNARSKCPTSSGSIENWSDPTQIRNCEMLILRDLDQSQTYVREHIAEFLNRMIGYGVAGFRIDAVKMMWPADLKAIFDSLDNLPTQYGFAAGSRAFIYSETVDLGPTSQEPIPGSEYFGLGRTTEFRVGLNLGEGFRKGSYPLKNLVNWGPEWDMYPENYAVVFIDNHDNQRGHGGGGDYIHSLLGRIRPTKWRIRF</sequence>
<keyword evidence="8" id="KW-1015">Disulfide bond</keyword>
<comment type="cofactor">
    <cofactor evidence="3">
        <name>chloride</name>
        <dbReference type="ChEBI" id="CHEBI:17996"/>
    </cofactor>
</comment>
<dbReference type="GO" id="GO:0005975">
    <property type="term" value="P:carbohydrate metabolic process"/>
    <property type="evidence" value="ECO:0007669"/>
    <property type="project" value="InterPro"/>
</dbReference>
<evidence type="ECO:0000256" key="8">
    <source>
        <dbReference type="ARBA" id="ARBA00023157"/>
    </source>
</evidence>
<evidence type="ECO:0000256" key="12">
    <source>
        <dbReference type="RuleBase" id="RU003615"/>
    </source>
</evidence>
<evidence type="ECO:0000256" key="10">
    <source>
        <dbReference type="ARBA" id="ARBA00023277"/>
    </source>
</evidence>
<evidence type="ECO:0000256" key="11">
    <source>
        <dbReference type="ARBA" id="ARBA00023295"/>
    </source>
</evidence>
<keyword evidence="7" id="KW-0378">Hydrolase</keyword>
<organism evidence="14 15">
    <name type="scientific">Orchesella cincta</name>
    <name type="common">Springtail</name>
    <name type="synonym">Podura cincta</name>
    <dbReference type="NCBI Taxonomy" id="48709"/>
    <lineage>
        <taxon>Eukaryota</taxon>
        <taxon>Metazoa</taxon>
        <taxon>Ecdysozoa</taxon>
        <taxon>Arthropoda</taxon>
        <taxon>Hexapoda</taxon>
        <taxon>Collembola</taxon>
        <taxon>Entomobryomorpha</taxon>
        <taxon>Entomobryoidea</taxon>
        <taxon>Orchesellidae</taxon>
        <taxon>Orchesellinae</taxon>
        <taxon>Orchesella</taxon>
    </lineage>
</organism>
<dbReference type="Gene3D" id="3.20.20.80">
    <property type="entry name" value="Glycosidases"/>
    <property type="match status" value="1"/>
</dbReference>
<dbReference type="GO" id="GO:0004556">
    <property type="term" value="F:alpha-amylase activity"/>
    <property type="evidence" value="ECO:0007669"/>
    <property type="project" value="UniProtKB-EC"/>
</dbReference>
<dbReference type="SMART" id="SM00642">
    <property type="entry name" value="Aamy"/>
    <property type="match status" value="1"/>
</dbReference>
<comment type="subunit">
    <text evidence="5">Monomer.</text>
</comment>
<evidence type="ECO:0000256" key="1">
    <source>
        <dbReference type="ARBA" id="ARBA00000548"/>
    </source>
</evidence>
<feature type="domain" description="Glycosyl hydrolase family 13 catalytic" evidence="13">
    <location>
        <begin position="1"/>
        <end position="285"/>
    </location>
</feature>
<dbReference type="GO" id="GO:0043169">
    <property type="term" value="F:cation binding"/>
    <property type="evidence" value="ECO:0007669"/>
    <property type="project" value="InterPro"/>
</dbReference>
<dbReference type="InterPro" id="IPR017853">
    <property type="entry name" value="GH"/>
</dbReference>
<reference evidence="14 15" key="1">
    <citation type="journal article" date="2016" name="Genome Biol. Evol.">
        <title>Gene Family Evolution Reflects Adaptation to Soil Environmental Stressors in the Genome of the Collembolan Orchesella cincta.</title>
        <authorList>
            <person name="Faddeeva-Vakhrusheva A."/>
            <person name="Derks M.F."/>
            <person name="Anvar S.Y."/>
            <person name="Agamennone V."/>
            <person name="Suring W."/>
            <person name="Smit S."/>
            <person name="van Straalen N.M."/>
            <person name="Roelofs D."/>
        </authorList>
    </citation>
    <scope>NUCLEOTIDE SEQUENCE [LARGE SCALE GENOMIC DNA]</scope>
    <source>
        <tissue evidence="14">Mixed pool</tissue>
    </source>
</reference>
<evidence type="ECO:0000256" key="3">
    <source>
        <dbReference type="ARBA" id="ARBA00001923"/>
    </source>
</evidence>
<evidence type="ECO:0000256" key="9">
    <source>
        <dbReference type="ARBA" id="ARBA00023214"/>
    </source>
</evidence>
<dbReference type="STRING" id="48709.A0A1D2N0U8"/>
<evidence type="ECO:0000256" key="6">
    <source>
        <dbReference type="ARBA" id="ARBA00012595"/>
    </source>
</evidence>
<evidence type="ECO:0000313" key="14">
    <source>
        <dbReference type="EMBL" id="ODM98916.1"/>
    </source>
</evidence>
<keyword evidence="15" id="KW-1185">Reference proteome</keyword>
<evidence type="ECO:0000256" key="2">
    <source>
        <dbReference type="ARBA" id="ARBA00001913"/>
    </source>
</evidence>
<evidence type="ECO:0000256" key="7">
    <source>
        <dbReference type="ARBA" id="ARBA00022801"/>
    </source>
</evidence>
<comment type="catalytic activity">
    <reaction evidence="1">
        <text>Endohydrolysis of (1-&gt;4)-alpha-D-glucosidic linkages in polysaccharides containing three or more (1-&gt;4)-alpha-linked D-glucose units.</text>
        <dbReference type="EC" id="3.2.1.1"/>
    </reaction>
</comment>
<evidence type="ECO:0000256" key="4">
    <source>
        <dbReference type="ARBA" id="ARBA00008061"/>
    </source>
</evidence>
<accession>A0A1D2N0U8</accession>
<dbReference type="InterPro" id="IPR006046">
    <property type="entry name" value="Alpha_amylase"/>
</dbReference>
<name>A0A1D2N0U8_ORCCI</name>
<keyword evidence="9" id="KW-0868">Chloride</keyword>
<dbReference type="PANTHER" id="PTHR43447">
    <property type="entry name" value="ALPHA-AMYLASE"/>
    <property type="match status" value="1"/>
</dbReference>
<dbReference type="EC" id="3.2.1.1" evidence="6"/>
<dbReference type="Proteomes" id="UP000094527">
    <property type="component" value="Unassembled WGS sequence"/>
</dbReference>
<dbReference type="InterPro" id="IPR006047">
    <property type="entry name" value="GH13_cat_dom"/>
</dbReference>
<dbReference type="OrthoDB" id="550577at2759"/>
<proteinExistence type="inferred from homology"/>
<evidence type="ECO:0000256" key="5">
    <source>
        <dbReference type="ARBA" id="ARBA00011245"/>
    </source>
</evidence>
<dbReference type="Pfam" id="PF00128">
    <property type="entry name" value="Alpha-amylase"/>
    <property type="match status" value="1"/>
</dbReference>
<comment type="cofactor">
    <cofactor evidence="2">
        <name>Ca(2+)</name>
        <dbReference type="ChEBI" id="CHEBI:29108"/>
    </cofactor>
</comment>
<dbReference type="OMA" id="MAHIACA"/>
<comment type="caution">
    <text evidence="14">The sequence shown here is derived from an EMBL/GenBank/DDBJ whole genome shotgun (WGS) entry which is preliminary data.</text>
</comment>